<protein>
    <submittedName>
        <fullName evidence="1">Uncharacterized protein</fullName>
    </submittedName>
</protein>
<evidence type="ECO:0000313" key="2">
    <source>
        <dbReference type="Proteomes" id="UP000219281"/>
    </source>
</evidence>
<organism evidence="1 2">
    <name type="scientific">Pedobacter xixiisoli</name>
    <dbReference type="NCBI Taxonomy" id="1476464"/>
    <lineage>
        <taxon>Bacteria</taxon>
        <taxon>Pseudomonadati</taxon>
        <taxon>Bacteroidota</taxon>
        <taxon>Sphingobacteriia</taxon>
        <taxon>Sphingobacteriales</taxon>
        <taxon>Sphingobacteriaceae</taxon>
        <taxon>Pedobacter</taxon>
    </lineage>
</organism>
<gene>
    <name evidence="1" type="ORF">SAMN06297358_3720</name>
</gene>
<accession>A0A286ADM4</accession>
<evidence type="ECO:0000313" key="1">
    <source>
        <dbReference type="EMBL" id="SOD20012.1"/>
    </source>
</evidence>
<proteinExistence type="predicted"/>
<reference evidence="2" key="1">
    <citation type="submission" date="2017-09" db="EMBL/GenBank/DDBJ databases">
        <authorList>
            <person name="Varghese N."/>
            <person name="Submissions S."/>
        </authorList>
    </citation>
    <scope>NUCLEOTIDE SEQUENCE [LARGE SCALE GENOMIC DNA]</scope>
    <source>
        <strain evidence="2">CGMCC 1.12803</strain>
    </source>
</reference>
<dbReference type="Proteomes" id="UP000219281">
    <property type="component" value="Unassembled WGS sequence"/>
</dbReference>
<dbReference type="AlphaFoldDB" id="A0A286ADM4"/>
<name>A0A286ADM4_9SPHI</name>
<dbReference type="EMBL" id="OCMT01000004">
    <property type="protein sequence ID" value="SOD20012.1"/>
    <property type="molecule type" value="Genomic_DNA"/>
</dbReference>
<keyword evidence="2" id="KW-1185">Reference proteome</keyword>
<sequence length="44" mass="5013">MCLCGYNLDAKNRMALFHAQNIRSAFTVSQFDYAAIKNLKNKTT</sequence>